<reference evidence="1 2" key="1">
    <citation type="journal article" date="2019" name="Sci. Rep.">
        <title>Orb-weaving spider Araneus ventricosus genome elucidates the spidroin gene catalogue.</title>
        <authorList>
            <person name="Kono N."/>
            <person name="Nakamura H."/>
            <person name="Ohtoshi R."/>
            <person name="Moran D.A.P."/>
            <person name="Shinohara A."/>
            <person name="Yoshida Y."/>
            <person name="Fujiwara M."/>
            <person name="Mori M."/>
            <person name="Tomita M."/>
            <person name="Arakawa K."/>
        </authorList>
    </citation>
    <scope>NUCLEOTIDE SEQUENCE [LARGE SCALE GENOMIC DNA]</scope>
</reference>
<dbReference type="Proteomes" id="UP000499080">
    <property type="component" value="Unassembled WGS sequence"/>
</dbReference>
<keyword evidence="2" id="KW-1185">Reference proteome</keyword>
<dbReference type="AlphaFoldDB" id="A0A4Y2I104"/>
<evidence type="ECO:0000313" key="1">
    <source>
        <dbReference type="EMBL" id="GBM71185.1"/>
    </source>
</evidence>
<proteinExistence type="predicted"/>
<comment type="caution">
    <text evidence="1">The sequence shown here is derived from an EMBL/GenBank/DDBJ whole genome shotgun (WGS) entry which is preliminary data.</text>
</comment>
<organism evidence="1 2">
    <name type="scientific">Araneus ventricosus</name>
    <name type="common">Orbweaver spider</name>
    <name type="synonym">Epeira ventricosa</name>
    <dbReference type="NCBI Taxonomy" id="182803"/>
    <lineage>
        <taxon>Eukaryota</taxon>
        <taxon>Metazoa</taxon>
        <taxon>Ecdysozoa</taxon>
        <taxon>Arthropoda</taxon>
        <taxon>Chelicerata</taxon>
        <taxon>Arachnida</taxon>
        <taxon>Araneae</taxon>
        <taxon>Araneomorphae</taxon>
        <taxon>Entelegynae</taxon>
        <taxon>Araneoidea</taxon>
        <taxon>Araneidae</taxon>
        <taxon>Araneus</taxon>
    </lineage>
</organism>
<dbReference type="EMBL" id="BGPR01104868">
    <property type="protein sequence ID" value="GBM71185.1"/>
    <property type="molecule type" value="Genomic_DNA"/>
</dbReference>
<gene>
    <name evidence="1" type="ORF">AVEN_266690_1</name>
</gene>
<feature type="non-terminal residue" evidence="1">
    <location>
        <position position="1"/>
    </location>
</feature>
<name>A0A4Y2I104_ARAVE</name>
<sequence>ETLESSEERKDECQLIDAHLRFAAVYKEGSGWLQCRNCWVADGVPISPSSDSLTDAWRPTLHKFRHNQAFCGLCGAHSSFAYRQFNSNFTRGDPTILPYELIHSLIRGTVGHDVGVASP</sequence>
<evidence type="ECO:0000313" key="2">
    <source>
        <dbReference type="Proteomes" id="UP000499080"/>
    </source>
</evidence>
<accession>A0A4Y2I104</accession>
<protein>
    <submittedName>
        <fullName evidence="1">Uncharacterized protein</fullName>
    </submittedName>
</protein>